<dbReference type="Gene3D" id="6.10.250.1380">
    <property type="match status" value="1"/>
</dbReference>
<proteinExistence type="predicted"/>
<name>A0AAD9G804_BABDI</name>
<sequence length="253" mass="29312">MWRGQSLTVEEAIAFIRDKFEDMGNDLALVEIKLISELGNVYGTNIFNLHTKCQNVKNQIRKMINSLVELYEARKQLMAAIQGQINMSASLKNIEKMLGPHVHANEDTQLLERLATHYMNIWNCTEADLDYNDDVEVSRVLTPLAAIGLISQKQFDEIPALVKRRAKLEQVNELYRFLFDIAVERKKYGRHPNLRTNRCHLICKESHTKTGTSKLAALRYIKLAEINNRDETITLLDDRFAFTHNKTRHTIRM</sequence>
<evidence type="ECO:0000313" key="2">
    <source>
        <dbReference type="Proteomes" id="UP001195914"/>
    </source>
</evidence>
<reference evidence="1" key="2">
    <citation type="submission" date="2021-05" db="EMBL/GenBank/DDBJ databases">
        <authorList>
            <person name="Pain A."/>
        </authorList>
    </citation>
    <scope>NUCLEOTIDE SEQUENCE</scope>
    <source>
        <strain evidence="1">1802A</strain>
    </source>
</reference>
<comment type="caution">
    <text evidence="1">The sequence shown here is derived from an EMBL/GenBank/DDBJ whole genome shotgun (WGS) entry which is preliminary data.</text>
</comment>
<evidence type="ECO:0000313" key="1">
    <source>
        <dbReference type="EMBL" id="KAK1933507.1"/>
    </source>
</evidence>
<dbReference type="EMBL" id="JAHBMH010000073">
    <property type="protein sequence ID" value="KAK1933507.1"/>
    <property type="molecule type" value="Genomic_DNA"/>
</dbReference>
<dbReference type="AlphaFoldDB" id="A0AAD9G804"/>
<gene>
    <name evidence="1" type="ORF">X943_003957</name>
</gene>
<reference evidence="1" key="1">
    <citation type="journal article" date="2014" name="Nucleic Acids Res.">
        <title>The evolutionary dynamics of variant antigen genes in Babesia reveal a history of genomic innovation underlying host-parasite interaction.</title>
        <authorList>
            <person name="Jackson A.P."/>
            <person name="Otto T.D."/>
            <person name="Darby A."/>
            <person name="Ramaprasad A."/>
            <person name="Xia D."/>
            <person name="Echaide I.E."/>
            <person name="Farber M."/>
            <person name="Gahlot S."/>
            <person name="Gamble J."/>
            <person name="Gupta D."/>
            <person name="Gupta Y."/>
            <person name="Jackson L."/>
            <person name="Malandrin L."/>
            <person name="Malas T.B."/>
            <person name="Moussa E."/>
            <person name="Nair M."/>
            <person name="Reid A.J."/>
            <person name="Sanders M."/>
            <person name="Sharma J."/>
            <person name="Tracey A."/>
            <person name="Quail M.A."/>
            <person name="Weir W."/>
            <person name="Wastling J.M."/>
            <person name="Hall N."/>
            <person name="Willadsen P."/>
            <person name="Lingelbach K."/>
            <person name="Shiels B."/>
            <person name="Tait A."/>
            <person name="Berriman M."/>
            <person name="Allred D.R."/>
            <person name="Pain A."/>
        </authorList>
    </citation>
    <scope>NUCLEOTIDE SEQUENCE</scope>
    <source>
        <strain evidence="1">1802A</strain>
    </source>
</reference>
<keyword evidence="2" id="KW-1185">Reference proteome</keyword>
<organism evidence="1 2">
    <name type="scientific">Babesia divergens</name>
    <dbReference type="NCBI Taxonomy" id="32595"/>
    <lineage>
        <taxon>Eukaryota</taxon>
        <taxon>Sar</taxon>
        <taxon>Alveolata</taxon>
        <taxon>Apicomplexa</taxon>
        <taxon>Aconoidasida</taxon>
        <taxon>Piroplasmida</taxon>
        <taxon>Babesiidae</taxon>
        <taxon>Babesia</taxon>
    </lineage>
</organism>
<dbReference type="Proteomes" id="UP001195914">
    <property type="component" value="Unassembled WGS sequence"/>
</dbReference>
<protein>
    <submittedName>
        <fullName evidence="1">Uncharacterized protein</fullName>
    </submittedName>
</protein>
<accession>A0AAD9G804</accession>
<dbReference type="Pfam" id="PF11362">
    <property type="entry name" value="DUF3161"/>
    <property type="match status" value="1"/>
</dbReference>